<dbReference type="RefSeq" id="XP_049304876.1">
    <property type="nucleotide sequence ID" value="XM_049448919.1"/>
</dbReference>
<dbReference type="GeneID" id="125776512"/>
<dbReference type="Proteomes" id="UP001652620">
    <property type="component" value="Chromosome 1"/>
</dbReference>
<keyword evidence="2" id="KW-1185">Reference proteome</keyword>
<reference evidence="2" key="1">
    <citation type="submission" date="2025-05" db="UniProtKB">
        <authorList>
            <consortium name="RefSeq"/>
        </authorList>
    </citation>
    <scope>NUCLEOTIDE SEQUENCE [LARGE SCALE GENOMIC DNA]</scope>
</reference>
<dbReference type="InterPro" id="IPR029526">
    <property type="entry name" value="PGBD"/>
</dbReference>
<dbReference type="PANTHER" id="PTHR47055:SF3">
    <property type="entry name" value="PHORBOL-ESTER_DAG-TYPE DOMAIN-CONTAINING PROTEIN"/>
    <property type="match status" value="1"/>
</dbReference>
<proteinExistence type="predicted"/>
<evidence type="ECO:0000259" key="1">
    <source>
        <dbReference type="Pfam" id="PF13843"/>
    </source>
</evidence>
<dbReference type="Pfam" id="PF13843">
    <property type="entry name" value="DDE_Tnp_1_7"/>
    <property type="match status" value="1"/>
</dbReference>
<gene>
    <name evidence="3" type="primary">LOC125776512</name>
</gene>
<name>A0ABM3J6M4_BACDO</name>
<reference evidence="3" key="2">
    <citation type="submission" date="2025-08" db="UniProtKB">
        <authorList>
            <consortium name="RefSeq"/>
        </authorList>
    </citation>
    <scope>IDENTIFICATION</scope>
    <source>
        <tissue evidence="3">Adult</tissue>
    </source>
</reference>
<evidence type="ECO:0000313" key="2">
    <source>
        <dbReference type="Proteomes" id="UP001652620"/>
    </source>
</evidence>
<dbReference type="InterPro" id="IPR052638">
    <property type="entry name" value="PiggyBac_TE-derived"/>
</dbReference>
<dbReference type="PANTHER" id="PTHR47055">
    <property type="entry name" value="DDE_TNP_1_7 DOMAIN-CONTAINING PROTEIN"/>
    <property type="match status" value="1"/>
</dbReference>
<protein>
    <submittedName>
        <fullName evidence="3">PiggyBac transposable element-derived protein 3-like</fullName>
    </submittedName>
</protein>
<organism evidence="2 3">
    <name type="scientific">Bactrocera dorsalis</name>
    <name type="common">Oriental fruit fly</name>
    <name type="synonym">Dacus dorsalis</name>
    <dbReference type="NCBI Taxonomy" id="27457"/>
    <lineage>
        <taxon>Eukaryota</taxon>
        <taxon>Metazoa</taxon>
        <taxon>Ecdysozoa</taxon>
        <taxon>Arthropoda</taxon>
        <taxon>Hexapoda</taxon>
        <taxon>Insecta</taxon>
        <taxon>Pterygota</taxon>
        <taxon>Neoptera</taxon>
        <taxon>Endopterygota</taxon>
        <taxon>Diptera</taxon>
        <taxon>Brachycera</taxon>
        <taxon>Muscomorpha</taxon>
        <taxon>Tephritoidea</taxon>
        <taxon>Tephritidae</taxon>
        <taxon>Bactrocera</taxon>
        <taxon>Bactrocera</taxon>
    </lineage>
</organism>
<sequence>MACRGLSLQQMLDFIEELDEAGDQDDVPATIYIEPPVDGNISGEDDAEDEYGGIPDNVCPAQLKSGCEVVMASGRRLQNFDEDEIGAPNIEDLPVVIVEKEYKSMDFNGQPSASNCTSPDRKRLRRVTPKSSNVSLPQSNKQTTFQWIKDDASSLIPIFPDANYEDCRYLLPHQQFEKFFDDELLGHICEQSAMYAIGQNRPNPSITVGELRAFMGILVITGYNYHANLRNLWSQDEDIRNSLVSNTMRRNRFQEILQNLHFEDNSNASSKNGDANPDKMWKLRPLTDHLKAKMIDHFHAEQNLSFDESMISYFSSHGYVDIMPREQSVKTAFLQAVL</sequence>
<feature type="domain" description="PiggyBac transposable element-derived protein" evidence="1">
    <location>
        <begin position="172"/>
        <end position="327"/>
    </location>
</feature>
<evidence type="ECO:0000313" key="3">
    <source>
        <dbReference type="RefSeq" id="XP_049304876.1"/>
    </source>
</evidence>
<accession>A0ABM3J6M4</accession>